<dbReference type="SUPFAM" id="SSF55331">
    <property type="entry name" value="Tautomerase/MIF"/>
    <property type="match status" value="1"/>
</dbReference>
<evidence type="ECO:0000313" key="5">
    <source>
        <dbReference type="EMBL" id="OAP95002.1"/>
    </source>
</evidence>
<dbReference type="PIRSF" id="PIRSF037799">
    <property type="entry name" value="Tautomer_YdcE_prd"/>
    <property type="match status" value="1"/>
</dbReference>
<dbReference type="InterPro" id="IPR014347">
    <property type="entry name" value="Tautomerase/MIF_sf"/>
</dbReference>
<reference evidence="5" key="1">
    <citation type="submission" date="2016-04" db="EMBL/GenBank/DDBJ databases">
        <title>Fast-growing isolate from the root nodules of Vavilovia formosa.</title>
        <authorList>
            <person name="Kimeklis A."/>
            <person name="Safronova V."/>
            <person name="Belimov A."/>
            <person name="Andronov E."/>
        </authorList>
    </citation>
    <scope>NUCLEOTIDE SEQUENCE [LARGE SCALE GENOMIC DNA]</scope>
    <source>
        <strain evidence="5">Vaf-46</strain>
    </source>
</reference>
<dbReference type="EMBL" id="LWBS01000132">
    <property type="protein sequence ID" value="OAP95002.1"/>
    <property type="molecule type" value="Genomic_DNA"/>
</dbReference>
<reference evidence="4 6" key="2">
    <citation type="submission" date="2019-12" db="EMBL/GenBank/DDBJ databases">
        <title>Rhizobium genotypes associated with high levels of biological nitrogen fixation by grain legumes in a temperate-maritime cropping system.</title>
        <authorList>
            <person name="Maluk M."/>
            <person name="Francesc Ferrando Molina F."/>
            <person name="Lopez Del Egido L."/>
            <person name="Lafos M."/>
            <person name="Langarica-Fuentes A."/>
            <person name="Gebre Yohannes G."/>
            <person name="Young M.W."/>
            <person name="Martin P."/>
            <person name="Gantlett R."/>
            <person name="Kenicer G."/>
            <person name="Hawes C."/>
            <person name="Begg G.S."/>
            <person name="Quilliam R.S."/>
            <person name="Squire G.R."/>
            <person name="Poole P.S."/>
            <person name="Young P.W."/>
            <person name="Iannetta P.M."/>
            <person name="James E.K."/>
        </authorList>
    </citation>
    <scope>NUCLEOTIDE SEQUENCE [LARGE SCALE GENOMIC DNA]</scope>
    <source>
        <strain evidence="4 6">JHI1096</strain>
    </source>
</reference>
<accession>A0A179BTJ7</accession>
<evidence type="ECO:0000259" key="3">
    <source>
        <dbReference type="Pfam" id="PF01361"/>
    </source>
</evidence>
<dbReference type="AlphaFoldDB" id="A0A179BTJ7"/>
<dbReference type="Pfam" id="PF01361">
    <property type="entry name" value="Tautomerase"/>
    <property type="match status" value="1"/>
</dbReference>
<sequence>MPHVIVKLWPGKSEAQKRQLAEAITKNVMEILNYGDESVSVGFDEVPAKDWAEQVYRPDIQEKPESLYKKPGYTM</sequence>
<organism evidence="5">
    <name type="scientific">Rhizobium leguminosarum</name>
    <dbReference type="NCBI Taxonomy" id="384"/>
    <lineage>
        <taxon>Bacteria</taxon>
        <taxon>Pseudomonadati</taxon>
        <taxon>Pseudomonadota</taxon>
        <taxon>Alphaproteobacteria</taxon>
        <taxon>Hyphomicrobiales</taxon>
        <taxon>Rhizobiaceae</taxon>
        <taxon>Rhizobium/Agrobacterium group</taxon>
        <taxon>Rhizobium</taxon>
    </lineage>
</organism>
<dbReference type="RefSeq" id="WP_064247071.1">
    <property type="nucleotide sequence ID" value="NZ_CAXURF020000001.1"/>
</dbReference>
<feature type="active site" description="Proton acceptor; via imino nitrogen" evidence="2">
    <location>
        <position position="2"/>
    </location>
</feature>
<gene>
    <name evidence="5" type="ORF">A4U53_18365</name>
    <name evidence="4" type="ORF">GR204_04810</name>
</gene>
<dbReference type="InterPro" id="IPR017284">
    <property type="entry name" value="Tautomerase_PptA"/>
</dbReference>
<evidence type="ECO:0000313" key="4">
    <source>
        <dbReference type="EMBL" id="NEI33326.1"/>
    </source>
</evidence>
<dbReference type="GO" id="GO:0016862">
    <property type="term" value="F:intramolecular oxidoreductase activity, interconverting keto- and enol-groups"/>
    <property type="evidence" value="ECO:0007669"/>
    <property type="project" value="InterPro"/>
</dbReference>
<dbReference type="Proteomes" id="UP000471560">
    <property type="component" value="Unassembled WGS sequence"/>
</dbReference>
<comment type="caution">
    <text evidence="5">The sequence shown here is derived from an EMBL/GenBank/DDBJ whole genome shotgun (WGS) entry which is preliminary data.</text>
</comment>
<keyword evidence="1" id="KW-0413">Isomerase</keyword>
<dbReference type="EMBL" id="WUEZ01000004">
    <property type="protein sequence ID" value="NEI33326.1"/>
    <property type="molecule type" value="Genomic_DNA"/>
</dbReference>
<dbReference type="InterPro" id="IPR004370">
    <property type="entry name" value="4-OT-like_dom"/>
</dbReference>
<evidence type="ECO:0000256" key="2">
    <source>
        <dbReference type="PIRSR" id="PIRSR037799-1"/>
    </source>
</evidence>
<dbReference type="Gene3D" id="3.30.429.10">
    <property type="entry name" value="Macrophage Migration Inhibitory Factor"/>
    <property type="match status" value="1"/>
</dbReference>
<dbReference type="GO" id="GO:0005737">
    <property type="term" value="C:cytoplasm"/>
    <property type="evidence" value="ECO:0007669"/>
    <property type="project" value="InterPro"/>
</dbReference>
<evidence type="ECO:0000256" key="1">
    <source>
        <dbReference type="ARBA" id="ARBA00023235"/>
    </source>
</evidence>
<feature type="domain" description="4-oxalocrotonate tautomerase-like" evidence="3">
    <location>
        <begin position="2"/>
        <end position="52"/>
    </location>
</feature>
<protein>
    <submittedName>
        <fullName evidence="5">4-oxalocrotonate tautomerase</fullName>
    </submittedName>
</protein>
<evidence type="ECO:0000313" key="6">
    <source>
        <dbReference type="Proteomes" id="UP000471560"/>
    </source>
</evidence>
<name>A0A179BTJ7_RHILE</name>
<proteinExistence type="predicted"/>